<feature type="compositionally biased region" description="Basic and acidic residues" evidence="1">
    <location>
        <begin position="604"/>
        <end position="617"/>
    </location>
</feature>
<evidence type="ECO:0000259" key="2">
    <source>
        <dbReference type="PROSITE" id="PS51722"/>
    </source>
</evidence>
<dbReference type="InterPro" id="IPR009000">
    <property type="entry name" value="Transl_B-barrel_sf"/>
</dbReference>
<dbReference type="GO" id="GO:0003746">
    <property type="term" value="F:translation elongation factor activity"/>
    <property type="evidence" value="ECO:0007669"/>
    <property type="project" value="UniProtKB-KW"/>
</dbReference>
<dbReference type="InterPro" id="IPR050055">
    <property type="entry name" value="EF-Tu_GTPase"/>
</dbReference>
<dbReference type="Pfam" id="PF00009">
    <property type="entry name" value="GTP_EFTU"/>
    <property type="match status" value="1"/>
</dbReference>
<dbReference type="GeneID" id="39745778"/>
<dbReference type="Gene3D" id="2.40.30.10">
    <property type="entry name" value="Translation factors"/>
    <property type="match status" value="1"/>
</dbReference>
<gene>
    <name evidence="3" type="ORF">PGO_020480</name>
</gene>
<dbReference type="PROSITE" id="PS51722">
    <property type="entry name" value="G_TR_2"/>
    <property type="match status" value="1"/>
</dbReference>
<dbReference type="AlphaFoldDB" id="A0A1Y1JBM5"/>
<comment type="caution">
    <text evidence="3">The sequence shown here is derived from an EMBL/GenBank/DDBJ whole genome shotgun (WGS) entry which is preliminary data.</text>
</comment>
<accession>A0A1Y1JBM5</accession>
<keyword evidence="3" id="KW-0648">Protein biosynthesis</keyword>
<dbReference type="RefSeq" id="XP_028541667.1">
    <property type="nucleotide sequence ID" value="XM_028685866.1"/>
</dbReference>
<dbReference type="SUPFAM" id="SSF50447">
    <property type="entry name" value="Translation proteins"/>
    <property type="match status" value="1"/>
</dbReference>
<dbReference type="InterPro" id="IPR027417">
    <property type="entry name" value="P-loop_NTPase"/>
</dbReference>
<feature type="compositionally biased region" description="Basic and acidic residues" evidence="1">
    <location>
        <begin position="261"/>
        <end position="274"/>
    </location>
</feature>
<evidence type="ECO:0000313" key="4">
    <source>
        <dbReference type="Proteomes" id="UP000195521"/>
    </source>
</evidence>
<feature type="domain" description="Tr-type G" evidence="2">
    <location>
        <begin position="1"/>
        <end position="329"/>
    </location>
</feature>
<dbReference type="GO" id="GO:0001514">
    <property type="term" value="P:selenocysteine incorporation"/>
    <property type="evidence" value="ECO:0007669"/>
    <property type="project" value="TreeGrafter"/>
</dbReference>
<name>A0A1Y1JBM5_PLAGO</name>
<protein>
    <submittedName>
        <fullName evidence="3">Selenocysteine-specific elongation factor selB homologue</fullName>
    </submittedName>
</protein>
<organism evidence="3 4">
    <name type="scientific">Plasmodium gonderi</name>
    <dbReference type="NCBI Taxonomy" id="77519"/>
    <lineage>
        <taxon>Eukaryota</taxon>
        <taxon>Sar</taxon>
        <taxon>Alveolata</taxon>
        <taxon>Apicomplexa</taxon>
        <taxon>Aconoidasida</taxon>
        <taxon>Haemosporida</taxon>
        <taxon>Plasmodiidae</taxon>
        <taxon>Plasmodium</taxon>
        <taxon>Plasmodium (Plasmodium)</taxon>
    </lineage>
</organism>
<reference evidence="4" key="1">
    <citation type="submission" date="2017-04" db="EMBL/GenBank/DDBJ databases">
        <title>Plasmodium gonderi genome.</title>
        <authorList>
            <person name="Arisue N."/>
            <person name="Honma H."/>
            <person name="Kawai S."/>
            <person name="Tougan T."/>
            <person name="Tanabe K."/>
            <person name="Horii T."/>
        </authorList>
    </citation>
    <scope>NUCLEOTIDE SEQUENCE [LARGE SCALE GENOMIC DNA]</scope>
    <source>
        <strain evidence="4">ATCC 30045</strain>
    </source>
</reference>
<dbReference type="EMBL" id="BDQF01000002">
    <property type="protein sequence ID" value="GAW79078.1"/>
    <property type="molecule type" value="Genomic_DNA"/>
</dbReference>
<feature type="region of interest" description="Disordered" evidence="1">
    <location>
        <begin position="261"/>
        <end position="306"/>
    </location>
</feature>
<dbReference type="GO" id="GO:0005525">
    <property type="term" value="F:GTP binding"/>
    <property type="evidence" value="ECO:0007669"/>
    <property type="project" value="InterPro"/>
</dbReference>
<keyword evidence="4" id="KW-1185">Reference proteome</keyword>
<feature type="region of interest" description="Disordered" evidence="1">
    <location>
        <begin position="585"/>
        <end position="617"/>
    </location>
</feature>
<dbReference type="Gene3D" id="3.40.50.300">
    <property type="entry name" value="P-loop containing nucleotide triphosphate hydrolases"/>
    <property type="match status" value="1"/>
</dbReference>
<evidence type="ECO:0000256" key="1">
    <source>
        <dbReference type="SAM" id="MobiDB-lite"/>
    </source>
</evidence>
<proteinExistence type="predicted"/>
<feature type="compositionally biased region" description="Polar residues" evidence="1">
    <location>
        <begin position="585"/>
        <end position="598"/>
    </location>
</feature>
<dbReference type="OrthoDB" id="2067at2759"/>
<dbReference type="GO" id="GO:0003924">
    <property type="term" value="F:GTPase activity"/>
    <property type="evidence" value="ECO:0007669"/>
    <property type="project" value="InterPro"/>
</dbReference>
<feature type="compositionally biased region" description="Polar residues" evidence="1">
    <location>
        <begin position="275"/>
        <end position="301"/>
    </location>
</feature>
<dbReference type="PANTHER" id="PTHR43721:SF11">
    <property type="entry name" value="SELENOCYSTEINE-SPECIFIC ELONGATION FACTOR"/>
    <property type="match status" value="1"/>
</dbReference>
<sequence length="803" mass="91008">MMNINVGVLGHVDSGKTSLCRCLSEVLSTCALDKHKQSQEKGITIDLGFSCFYLKRKGKTNTKREDEGFNNADLKCVGQRLCQRSGNQNYINTDEGENGSQVVAHQGFCLVSGSEQMGVPMLDLPTPDALTLDVPTPDDHTGDTIQVCLVDCPGHHSLLNCIIMGVEITDMIFLLIDINKGIQKQTIECLVLCEIVQRSVIIILNKIDLIPFEEREKKIKIMKKKIQNAFRTKSSLRNLKYYIIALSTRVKRLDYTSDRFTHNSNEIHPEDRVQNGETTKQKQSATESKRMGTTQMSTTRMGTERMGTEGTENISELINLLRDIIEIPQRGEGNLEDFYFLYDHTFDIKGKGTVYTGTVINGVIKNNCNVVILPLSEKGKIKEIQSFKQKVDRGTKGNRLSLLICKGSTKNVKKKVERGIIIFEKSSISHFSLFICRVKLVHFYGKSINNAELLTCIIGFSSSPCYGYFFKPMKGSNSDTFPTPQGIQSAGSLHRCTAESLHRCTTESLHRCTEASLHRCTEASLHRCTAESLHRCTEASLHRCTEASLHRCTETSLHRDAPTSTPPFDKNRNYVLIDQLSSKQGTMDTDGKVTNSGKAYNHNCRTEGGDDSEHEKKEEGEDDVYFFVVMKKKIHCYRNEMCIFLKNDDSLNCRICLHGIIVEIIDDGYPQQNVPFNVNKKPTLSEYSDFNHFKILREKEKVGIIERVQQDNHTIVCRNVFNSPSQVIPYLNQKVYITDASYMENKKDIHIRHVGTITTPFAKSGKFLAYFDDDISTVQKNYKSFLVVIKYYKDVFSKRNVFL</sequence>
<evidence type="ECO:0000313" key="3">
    <source>
        <dbReference type="EMBL" id="GAW79078.1"/>
    </source>
</evidence>
<dbReference type="Proteomes" id="UP000195521">
    <property type="component" value="Unassembled WGS sequence"/>
</dbReference>
<dbReference type="PANTHER" id="PTHR43721">
    <property type="entry name" value="ELONGATION FACTOR TU-RELATED"/>
    <property type="match status" value="1"/>
</dbReference>
<dbReference type="InterPro" id="IPR000795">
    <property type="entry name" value="T_Tr_GTP-bd_dom"/>
</dbReference>
<dbReference type="SUPFAM" id="SSF52540">
    <property type="entry name" value="P-loop containing nucleoside triphosphate hydrolases"/>
    <property type="match status" value="1"/>
</dbReference>
<dbReference type="OMA" id="IPFMNKT"/>
<keyword evidence="3" id="KW-0251">Elongation factor</keyword>